<keyword evidence="5" id="KW-0007">Acetylation</keyword>
<feature type="domain" description="Rieske" evidence="10">
    <location>
        <begin position="18"/>
        <end position="108"/>
    </location>
</feature>
<dbReference type="KEGG" id="aten:116290596"/>
<dbReference type="Pfam" id="PF22543">
    <property type="entry name" value="Rieske_4"/>
    <property type="match status" value="1"/>
</dbReference>
<evidence type="ECO:0000256" key="7">
    <source>
        <dbReference type="ARBA" id="ARBA00023014"/>
    </source>
</evidence>
<comment type="cofactor">
    <cofactor evidence="8">
        <name>[2Fe-2S] cluster</name>
        <dbReference type="ChEBI" id="CHEBI:190135"/>
    </cofactor>
</comment>
<dbReference type="OrthoDB" id="426882at2759"/>
<evidence type="ECO:0000256" key="2">
    <source>
        <dbReference type="ARBA" id="ARBA00022714"/>
    </source>
</evidence>
<keyword evidence="6" id="KW-0408">Iron</keyword>
<dbReference type="RefSeq" id="XP_031553525.1">
    <property type="nucleotide sequence ID" value="XM_031697665.1"/>
</dbReference>
<keyword evidence="2" id="KW-0001">2Fe-2S</keyword>
<dbReference type="AlphaFoldDB" id="A0A6P8HLN0"/>
<keyword evidence="1" id="KW-0597">Phosphoprotein</keyword>
<keyword evidence="11" id="KW-1185">Reference proteome</keyword>
<dbReference type="Gene3D" id="2.102.10.10">
    <property type="entry name" value="Rieske [2Fe-2S] iron-sulphur domain"/>
    <property type="match status" value="1"/>
</dbReference>
<reference evidence="12" key="1">
    <citation type="submission" date="2025-08" db="UniProtKB">
        <authorList>
            <consortium name="RefSeq"/>
        </authorList>
    </citation>
    <scope>IDENTIFICATION</scope>
    <source>
        <tissue evidence="12">Tentacle</tissue>
    </source>
</reference>
<dbReference type="PANTHER" id="PTHR21496">
    <property type="entry name" value="FERREDOXIN-RELATED"/>
    <property type="match status" value="1"/>
</dbReference>
<organism evidence="11 12">
    <name type="scientific">Actinia tenebrosa</name>
    <name type="common">Australian red waratah sea anemone</name>
    <dbReference type="NCBI Taxonomy" id="6105"/>
    <lineage>
        <taxon>Eukaryota</taxon>
        <taxon>Metazoa</taxon>
        <taxon>Cnidaria</taxon>
        <taxon>Anthozoa</taxon>
        <taxon>Hexacorallia</taxon>
        <taxon>Actiniaria</taxon>
        <taxon>Actiniidae</taxon>
        <taxon>Actinia</taxon>
    </lineage>
</organism>
<evidence type="ECO:0000256" key="1">
    <source>
        <dbReference type="ARBA" id="ARBA00022553"/>
    </source>
</evidence>
<accession>A0A6P8HLN0</accession>
<dbReference type="InterPro" id="IPR017941">
    <property type="entry name" value="Rieske_2Fe-2S"/>
</dbReference>
<dbReference type="PANTHER" id="PTHR21496:SF0">
    <property type="entry name" value="RIESKE DOMAIN-CONTAINING PROTEIN"/>
    <property type="match status" value="1"/>
</dbReference>
<protein>
    <recommendedName>
        <fullName evidence="9 10">Rieske domain-containing protein</fullName>
    </recommendedName>
</protein>
<keyword evidence="3" id="KW-0479">Metal-binding</keyword>
<dbReference type="GO" id="GO:0046872">
    <property type="term" value="F:metal ion binding"/>
    <property type="evidence" value="ECO:0007669"/>
    <property type="project" value="UniProtKB-KW"/>
</dbReference>
<evidence type="ECO:0000256" key="8">
    <source>
        <dbReference type="ARBA" id="ARBA00034078"/>
    </source>
</evidence>
<name>A0A6P8HLN0_ACTTE</name>
<dbReference type="PROSITE" id="PS51296">
    <property type="entry name" value="RIESKE"/>
    <property type="match status" value="1"/>
</dbReference>
<keyword evidence="7" id="KW-0411">Iron-sulfur</keyword>
<dbReference type="GO" id="GO:0051537">
    <property type="term" value="F:2 iron, 2 sulfur cluster binding"/>
    <property type="evidence" value="ECO:0007669"/>
    <property type="project" value="UniProtKB-KW"/>
</dbReference>
<dbReference type="Proteomes" id="UP000515163">
    <property type="component" value="Unplaced"/>
</dbReference>
<dbReference type="InParanoid" id="A0A6P8HLN0"/>
<dbReference type="GeneID" id="116290596"/>
<proteinExistence type="predicted"/>
<dbReference type="InterPro" id="IPR036922">
    <property type="entry name" value="Rieske_2Fe-2S_sf"/>
</dbReference>
<gene>
    <name evidence="12" type="primary">LOC116290596</name>
</gene>
<sequence length="158" mass="17906">MSSNGTTDNVDQNGKKYTFVCTKDKIMQERKMQCRVDGRQVAMFYHDGEIFVLDHSCYHAGGPLSLGDIEDIQGRPCVICPYHKYKITLDNGEGLYYSYDIKDLRKPPKLRSKGVKQRTHDVKVNGNDVYVALSDVTEPRDSDYYSSSAYKAAMSLLS</sequence>
<evidence type="ECO:0000313" key="11">
    <source>
        <dbReference type="Proteomes" id="UP000515163"/>
    </source>
</evidence>
<evidence type="ECO:0000313" key="12">
    <source>
        <dbReference type="RefSeq" id="XP_031553525.1"/>
    </source>
</evidence>
<dbReference type="FunFam" id="2.102.10.10:FF:000009">
    <property type="entry name" value="Rieske Fe-S domain containing"/>
    <property type="match status" value="1"/>
</dbReference>
<evidence type="ECO:0000259" key="10">
    <source>
        <dbReference type="PROSITE" id="PS51296"/>
    </source>
</evidence>
<evidence type="ECO:0000256" key="3">
    <source>
        <dbReference type="ARBA" id="ARBA00022723"/>
    </source>
</evidence>
<dbReference type="InterPro" id="IPR054716">
    <property type="entry name" value="Sol_Rieske_ferrdox_dom"/>
</dbReference>
<keyword evidence="4" id="KW-0677">Repeat</keyword>
<evidence type="ECO:0000256" key="4">
    <source>
        <dbReference type="ARBA" id="ARBA00022737"/>
    </source>
</evidence>
<dbReference type="SUPFAM" id="SSF50022">
    <property type="entry name" value="ISP domain"/>
    <property type="match status" value="1"/>
</dbReference>
<evidence type="ECO:0000256" key="5">
    <source>
        <dbReference type="ARBA" id="ARBA00022990"/>
    </source>
</evidence>
<evidence type="ECO:0000256" key="6">
    <source>
        <dbReference type="ARBA" id="ARBA00023004"/>
    </source>
</evidence>
<evidence type="ECO:0000256" key="9">
    <source>
        <dbReference type="ARBA" id="ARBA00071952"/>
    </source>
</evidence>
<dbReference type="FunCoup" id="A0A6P8HLN0">
    <property type="interactions" value="30"/>
</dbReference>